<dbReference type="Proteomes" id="UP000326062">
    <property type="component" value="Unassembled WGS sequence"/>
</dbReference>
<dbReference type="GO" id="GO:0005730">
    <property type="term" value="C:nucleolus"/>
    <property type="evidence" value="ECO:0007669"/>
    <property type="project" value="TreeGrafter"/>
</dbReference>
<dbReference type="AlphaFoldDB" id="A0A5N3UKG6"/>
<dbReference type="EMBL" id="VCEB01016185">
    <property type="protein sequence ID" value="KAB0337124.1"/>
    <property type="molecule type" value="Genomic_DNA"/>
</dbReference>
<comment type="caution">
    <text evidence="1">The sequence shown here is derived from an EMBL/GenBank/DDBJ whole genome shotgun (WGS) entry which is preliminary data.</text>
</comment>
<evidence type="ECO:0000313" key="2">
    <source>
        <dbReference type="Proteomes" id="UP000326062"/>
    </source>
</evidence>
<name>A0A5N3UKG6_MUNRE</name>
<keyword evidence="2" id="KW-1185">Reference proteome</keyword>
<reference evidence="1 2" key="1">
    <citation type="submission" date="2019-06" db="EMBL/GenBank/DDBJ databases">
        <title>Discovery of a novel chromosome fission-fusion reversal in muntjac.</title>
        <authorList>
            <person name="Mudd A.B."/>
            <person name="Bredeson J.V."/>
            <person name="Baum R."/>
            <person name="Hockemeyer D."/>
            <person name="Rokhsar D.S."/>
        </authorList>
    </citation>
    <scope>NUCLEOTIDE SEQUENCE [LARGE SCALE GENOMIC DNA]</scope>
    <source>
        <strain evidence="1">UCam_UCB_Mr</strain>
        <tissue evidence="1">Fibroblast cell line</tissue>
    </source>
</reference>
<organism evidence="1 2">
    <name type="scientific">Muntiacus reevesi</name>
    <name type="common">Reeves' muntjac</name>
    <name type="synonym">Cervus reevesi</name>
    <dbReference type="NCBI Taxonomy" id="9886"/>
    <lineage>
        <taxon>Eukaryota</taxon>
        <taxon>Metazoa</taxon>
        <taxon>Chordata</taxon>
        <taxon>Craniata</taxon>
        <taxon>Vertebrata</taxon>
        <taxon>Euteleostomi</taxon>
        <taxon>Mammalia</taxon>
        <taxon>Eutheria</taxon>
        <taxon>Laurasiatheria</taxon>
        <taxon>Artiodactyla</taxon>
        <taxon>Ruminantia</taxon>
        <taxon>Pecora</taxon>
        <taxon>Cervidae</taxon>
        <taxon>Muntiacinae</taxon>
        <taxon>Muntiacus</taxon>
    </lineage>
</organism>
<dbReference type="InterPro" id="IPR031389">
    <property type="entry name" value="RBIS"/>
</dbReference>
<dbReference type="Pfam" id="PF15679">
    <property type="entry name" value="DUF4665"/>
    <property type="match status" value="1"/>
</dbReference>
<sequence>MAMDKLRGQKPKNVFHRATKPVTTNLKKINIVRDEKSNRLGKSSVGIQKELKQLIFQQCHKNEPVSSGEATRLTAQL</sequence>
<proteinExistence type="predicted"/>
<dbReference type="PANTHER" id="PTHR35544">
    <property type="entry name" value="RIBOSOMAL BIOGENESIS FACTOR"/>
    <property type="match status" value="1"/>
</dbReference>
<dbReference type="GO" id="GO:0042254">
    <property type="term" value="P:ribosome biogenesis"/>
    <property type="evidence" value="ECO:0007669"/>
    <property type="project" value="InterPro"/>
</dbReference>
<evidence type="ECO:0000313" key="1">
    <source>
        <dbReference type="EMBL" id="KAB0337124.1"/>
    </source>
</evidence>
<gene>
    <name evidence="1" type="ORF">FD755_025735</name>
</gene>
<dbReference type="PANTHER" id="PTHR35544:SF3">
    <property type="entry name" value="RIBOSOMAL BIOGENESIS FACTOR"/>
    <property type="match status" value="1"/>
</dbReference>
<accession>A0A5N3UKG6</accession>
<protein>
    <submittedName>
        <fullName evidence="1">Uncharacterized protein</fullName>
    </submittedName>
</protein>